<dbReference type="PANTHER" id="PTHR43525:SF1">
    <property type="entry name" value="PROTEIN MALY"/>
    <property type="match status" value="1"/>
</dbReference>
<dbReference type="PANTHER" id="PTHR43525">
    <property type="entry name" value="PROTEIN MALY"/>
    <property type="match status" value="1"/>
</dbReference>
<proteinExistence type="inferred from homology"/>
<accession>A0A317KXA2</accession>
<dbReference type="Gene3D" id="3.40.640.10">
    <property type="entry name" value="Type I PLP-dependent aspartate aminotransferase-like (Major domain)"/>
    <property type="match status" value="1"/>
</dbReference>
<evidence type="ECO:0000256" key="4">
    <source>
        <dbReference type="ARBA" id="ARBA00023239"/>
    </source>
</evidence>
<comment type="similarity">
    <text evidence="5">Belongs to the class-II pyridoxal-phosphate-dependent aminotransferase family. MalY/PatB cystathionine beta-lyase subfamily.</text>
</comment>
<dbReference type="InterPro" id="IPR015421">
    <property type="entry name" value="PyrdxlP-dep_Trfase_major"/>
</dbReference>
<dbReference type="Pfam" id="PF00155">
    <property type="entry name" value="Aminotran_1_2"/>
    <property type="match status" value="1"/>
</dbReference>
<dbReference type="RefSeq" id="WP_109984642.1">
    <property type="nucleotide sequence ID" value="NZ_QGTD01000009.1"/>
</dbReference>
<evidence type="ECO:0000259" key="6">
    <source>
        <dbReference type="Pfam" id="PF00155"/>
    </source>
</evidence>
<keyword evidence="8" id="KW-1185">Reference proteome</keyword>
<dbReference type="GO" id="GO:0047804">
    <property type="term" value="F:cysteine-S-conjugate beta-lyase activity"/>
    <property type="evidence" value="ECO:0007669"/>
    <property type="project" value="UniProtKB-EC"/>
</dbReference>
<comment type="cofactor">
    <cofactor evidence="1">
        <name>pyridoxal 5'-phosphate</name>
        <dbReference type="ChEBI" id="CHEBI:597326"/>
    </cofactor>
</comment>
<gene>
    <name evidence="7" type="ORF">DLJ74_11890</name>
</gene>
<dbReference type="InterPro" id="IPR027619">
    <property type="entry name" value="C-S_lyase_PatB-like"/>
</dbReference>
<evidence type="ECO:0000313" key="7">
    <source>
        <dbReference type="EMBL" id="PWU68127.1"/>
    </source>
</evidence>
<evidence type="ECO:0000313" key="8">
    <source>
        <dbReference type="Proteomes" id="UP000245624"/>
    </source>
</evidence>
<dbReference type="EC" id="4.4.1.13" evidence="2"/>
<dbReference type="InterPro" id="IPR004839">
    <property type="entry name" value="Aminotransferase_I/II_large"/>
</dbReference>
<dbReference type="SUPFAM" id="SSF53383">
    <property type="entry name" value="PLP-dependent transferases"/>
    <property type="match status" value="1"/>
</dbReference>
<evidence type="ECO:0000256" key="5">
    <source>
        <dbReference type="ARBA" id="ARBA00037974"/>
    </source>
</evidence>
<name>A0A317KXA2_9BACI</name>
<sequence length="391" mass="45129">MEQYFSEITERKNTRAVKWDLVKTLYGADDILPMWVADMDFKVPPAVTEALVNRAKHGIFGYTYTDKAYNKIVTDWVQYKHQWAIDNGWILYSPGVISTLNIAIQALTEEEDKVLIQTPVYPPFYNIVQNHNRALVKNELIYKDNSYQIDFEDFEAKLKEGVKVFILCNPHNPVGRVWNRSELEQILALCKKYHVFILSDEIHADIIHEPNKHIPIASLDEEMLHQTITCMSPTKTFNLAGLQASYAIIPDQEIRKKISQAFEKQGIHGINTMGITALEAAYTEGKDWLHQLMLELNRNIDYVMKELSRLEEVDVTKPEGTYLIWLDFTKLNLSQKELKKFLEQKAKVGLNDGVTFGEEGTGFMRMNLAAPFQLIKEGTDRIRRAIEERKG</sequence>
<dbReference type="EMBL" id="QGTD01000009">
    <property type="protein sequence ID" value="PWU68127.1"/>
    <property type="molecule type" value="Genomic_DNA"/>
</dbReference>
<dbReference type="InterPro" id="IPR051798">
    <property type="entry name" value="Class-II_PLP-Dep_Aminotrans"/>
</dbReference>
<reference evidence="7 8" key="1">
    <citation type="submission" date="2018-05" db="EMBL/GenBank/DDBJ databases">
        <title>Genomic analysis of Gracilibacillus dipsosauri DD1 reveals novel features of a salt-tolerant amylase.</title>
        <authorList>
            <person name="Deutch C.E."/>
            <person name="Yang S."/>
        </authorList>
    </citation>
    <scope>NUCLEOTIDE SEQUENCE [LARGE SCALE GENOMIC DNA]</scope>
    <source>
        <strain evidence="7 8">DD1</strain>
    </source>
</reference>
<dbReference type="GO" id="GO:0030170">
    <property type="term" value="F:pyridoxal phosphate binding"/>
    <property type="evidence" value="ECO:0007669"/>
    <property type="project" value="InterPro"/>
</dbReference>
<dbReference type="NCBIfam" id="TIGR04350">
    <property type="entry name" value="C_S_lyase_PatB"/>
    <property type="match status" value="1"/>
</dbReference>
<dbReference type="AlphaFoldDB" id="A0A317KXA2"/>
<protein>
    <recommendedName>
        <fullName evidence="2">cysteine-S-conjugate beta-lyase</fullName>
        <ecNumber evidence="2">4.4.1.13</ecNumber>
    </recommendedName>
</protein>
<feature type="domain" description="Aminotransferase class I/classII large" evidence="6">
    <location>
        <begin position="37"/>
        <end position="370"/>
    </location>
</feature>
<dbReference type="Proteomes" id="UP000245624">
    <property type="component" value="Unassembled WGS sequence"/>
</dbReference>
<evidence type="ECO:0000256" key="2">
    <source>
        <dbReference type="ARBA" id="ARBA00012224"/>
    </source>
</evidence>
<dbReference type="OrthoDB" id="9802872at2"/>
<comment type="caution">
    <text evidence="7">The sequence shown here is derived from an EMBL/GenBank/DDBJ whole genome shotgun (WGS) entry which is preliminary data.</text>
</comment>
<dbReference type="InterPro" id="IPR015422">
    <property type="entry name" value="PyrdxlP-dep_Trfase_small"/>
</dbReference>
<keyword evidence="3" id="KW-0663">Pyridoxal phosphate</keyword>
<dbReference type="Gene3D" id="3.90.1150.10">
    <property type="entry name" value="Aspartate Aminotransferase, domain 1"/>
    <property type="match status" value="1"/>
</dbReference>
<evidence type="ECO:0000256" key="3">
    <source>
        <dbReference type="ARBA" id="ARBA00022898"/>
    </source>
</evidence>
<organism evidence="7 8">
    <name type="scientific">Gracilibacillus dipsosauri</name>
    <dbReference type="NCBI Taxonomy" id="178340"/>
    <lineage>
        <taxon>Bacteria</taxon>
        <taxon>Bacillati</taxon>
        <taxon>Bacillota</taxon>
        <taxon>Bacilli</taxon>
        <taxon>Bacillales</taxon>
        <taxon>Bacillaceae</taxon>
        <taxon>Gracilibacillus</taxon>
    </lineage>
</organism>
<keyword evidence="4 7" id="KW-0456">Lyase</keyword>
<dbReference type="CDD" id="cd00609">
    <property type="entry name" value="AAT_like"/>
    <property type="match status" value="1"/>
</dbReference>
<dbReference type="InterPro" id="IPR015424">
    <property type="entry name" value="PyrdxlP-dep_Trfase"/>
</dbReference>
<evidence type="ECO:0000256" key="1">
    <source>
        <dbReference type="ARBA" id="ARBA00001933"/>
    </source>
</evidence>